<comment type="function">
    <text evidence="2">Converts GTP to 7,8-dihydroneopterin triphosphate.</text>
</comment>
<comment type="catalytic activity">
    <reaction evidence="2">
        <text>GTP + H2O = 7,8-dihydroneopterin 3'-triphosphate + formate + H(+)</text>
        <dbReference type="Rhea" id="RHEA:17473"/>
        <dbReference type="ChEBI" id="CHEBI:15377"/>
        <dbReference type="ChEBI" id="CHEBI:15378"/>
        <dbReference type="ChEBI" id="CHEBI:15740"/>
        <dbReference type="ChEBI" id="CHEBI:37565"/>
        <dbReference type="ChEBI" id="CHEBI:58462"/>
        <dbReference type="EC" id="3.5.4.16"/>
    </reaction>
</comment>
<organism evidence="3 4">
    <name type="scientific">Marinobacterium weihaiense</name>
    <dbReference type="NCBI Taxonomy" id="2851016"/>
    <lineage>
        <taxon>Bacteria</taxon>
        <taxon>Pseudomonadati</taxon>
        <taxon>Pseudomonadota</taxon>
        <taxon>Gammaproteobacteria</taxon>
        <taxon>Oceanospirillales</taxon>
        <taxon>Oceanospirillaceae</taxon>
        <taxon>Marinobacterium</taxon>
    </lineage>
</organism>
<sequence>MTTPTTTLPDVALNTRASHTLTLDWVGMSGIGLPLQLNTDTPFILPAKADIHVDIHASEHRGIHMSRLYLALQEQLQGQPLTGAGITALLDTALARHAGISQHAGIRLQFDLPVQRDALTSTHRGWKHYPAQVHGRLGPEGFCLECRVTLPYSSTCPCSAALSRQLIEQAFSRDFGGADAIPTEQVSRWLQEHASLATPHSQRSSAHLKVQLSNDFTGELPFLRLIDEAETALQTAVQTAVKREDEQAFAALNGENQMFCEDAARRLKQALLDNPLWQDFHVRVEHHESLHPHDAIAVCVKGVPGGYSANLFG</sequence>
<dbReference type="InterPro" id="IPR003801">
    <property type="entry name" value="GTP_cyclohydrolase_FolE2/MptA"/>
</dbReference>
<gene>
    <name evidence="2" type="primary">folE2</name>
    <name evidence="3" type="ORF">KTN04_06300</name>
</gene>
<dbReference type="RefSeq" id="WP_217334372.1">
    <property type="nucleotide sequence ID" value="NZ_JAHQZT010000006.1"/>
</dbReference>
<proteinExistence type="inferred from homology"/>
<comment type="similarity">
    <text evidence="2">Belongs to the GTP cyclohydrolase IV family.</text>
</comment>
<reference evidence="3 4" key="1">
    <citation type="submission" date="2021-06" db="EMBL/GenBank/DDBJ databases">
        <title>Bacterium isolated from marine sediment.</title>
        <authorList>
            <person name="Zhu K.-L."/>
            <person name="Du Z.-J."/>
            <person name="Liang Q.-Y."/>
        </authorList>
    </citation>
    <scope>NUCLEOTIDE SEQUENCE [LARGE SCALE GENOMIC DNA]</scope>
    <source>
        <strain evidence="3 4">A346</strain>
    </source>
</reference>
<feature type="site" description="May be catalytically important" evidence="2">
    <location>
        <position position="156"/>
    </location>
</feature>
<dbReference type="GO" id="GO:0003934">
    <property type="term" value="F:GTP cyclohydrolase I activity"/>
    <property type="evidence" value="ECO:0007669"/>
    <property type="project" value="UniProtKB-EC"/>
</dbReference>
<dbReference type="EMBL" id="JAHQZT010000006">
    <property type="protein sequence ID" value="MBV0932945.1"/>
    <property type="molecule type" value="Genomic_DNA"/>
</dbReference>
<dbReference type="Proteomes" id="UP000755551">
    <property type="component" value="Unassembled WGS sequence"/>
</dbReference>
<evidence type="ECO:0000256" key="2">
    <source>
        <dbReference type="HAMAP-Rule" id="MF_01527"/>
    </source>
</evidence>
<comment type="caution">
    <text evidence="3">The sequence shown here is derived from an EMBL/GenBank/DDBJ whole genome shotgun (WGS) entry which is preliminary data.</text>
</comment>
<dbReference type="NCBIfam" id="NF010200">
    <property type="entry name" value="PRK13674.1-1"/>
    <property type="match status" value="1"/>
</dbReference>
<dbReference type="PANTHER" id="PTHR36445:SF1">
    <property type="entry name" value="GTP CYCLOHYDROLASE MPTA"/>
    <property type="match status" value="1"/>
</dbReference>
<keyword evidence="1 2" id="KW-0378">Hydrolase</keyword>
<dbReference type="Pfam" id="PF02649">
    <property type="entry name" value="GCHY-1"/>
    <property type="match status" value="1"/>
</dbReference>
<evidence type="ECO:0000313" key="4">
    <source>
        <dbReference type="Proteomes" id="UP000755551"/>
    </source>
</evidence>
<protein>
    <recommendedName>
        <fullName evidence="2">GTP cyclohydrolase FolE2</fullName>
        <ecNumber evidence="2">3.5.4.16</ecNumber>
    </recommendedName>
</protein>
<evidence type="ECO:0000256" key="1">
    <source>
        <dbReference type="ARBA" id="ARBA00022801"/>
    </source>
</evidence>
<dbReference type="EC" id="3.5.4.16" evidence="2"/>
<accession>A0ABS6M9J0</accession>
<dbReference type="InterPro" id="IPR022838">
    <property type="entry name" value="GTP_cyclohydrolase_FolE2"/>
</dbReference>
<keyword evidence="4" id="KW-1185">Reference proteome</keyword>
<dbReference type="PANTHER" id="PTHR36445">
    <property type="entry name" value="GTP CYCLOHYDROLASE MPTA"/>
    <property type="match status" value="1"/>
</dbReference>
<comment type="pathway">
    <text evidence="2">Cofactor biosynthesis; 7,8-dihydroneopterin triphosphate biosynthesis; 7,8-dihydroneopterin triphosphate from GTP: step 1/1.</text>
</comment>
<dbReference type="HAMAP" id="MF_01527_B">
    <property type="entry name" value="GTP_cyclohydrol_B"/>
    <property type="match status" value="1"/>
</dbReference>
<evidence type="ECO:0000313" key="3">
    <source>
        <dbReference type="EMBL" id="MBV0932945.1"/>
    </source>
</evidence>
<name>A0ABS6M9J0_9GAMM</name>